<evidence type="ECO:0000313" key="1">
    <source>
        <dbReference type="EMBL" id="CAB4198812.1"/>
    </source>
</evidence>
<name>A0A6J5RRX4_9CAUD</name>
<gene>
    <name evidence="1" type="ORF">UFOVP1324_39</name>
</gene>
<proteinExistence type="predicted"/>
<dbReference type="EMBL" id="LR797273">
    <property type="protein sequence ID" value="CAB4198812.1"/>
    <property type="molecule type" value="Genomic_DNA"/>
</dbReference>
<organism evidence="1">
    <name type="scientific">uncultured Caudovirales phage</name>
    <dbReference type="NCBI Taxonomy" id="2100421"/>
    <lineage>
        <taxon>Viruses</taxon>
        <taxon>Duplodnaviria</taxon>
        <taxon>Heunggongvirae</taxon>
        <taxon>Uroviricota</taxon>
        <taxon>Caudoviricetes</taxon>
        <taxon>Peduoviridae</taxon>
        <taxon>Maltschvirus</taxon>
        <taxon>Maltschvirus maltsch</taxon>
    </lineage>
</organism>
<sequence>MSPENPTAFSLLGYDAEGKNTFAAYAPTYETAADLITADPSKTTTCHVVREESTGKETVISGKRLIGTVDCAPTWASILPVLMAALEYGTPAGKSMARTELERMAKLADAYVKEHR</sequence>
<protein>
    <submittedName>
        <fullName evidence="1">Uncharacterized protein</fullName>
    </submittedName>
</protein>
<accession>A0A6J5RRX4</accession>
<reference evidence="1" key="1">
    <citation type="submission" date="2020-05" db="EMBL/GenBank/DDBJ databases">
        <authorList>
            <person name="Chiriac C."/>
            <person name="Salcher M."/>
            <person name="Ghai R."/>
            <person name="Kavagutti S V."/>
        </authorList>
    </citation>
    <scope>NUCLEOTIDE SEQUENCE</scope>
</reference>